<sequence>MGGMNYHIEIQFADSICWLARIRRFSVTSPPPALQEFILRSEVATLEFLRKTNIPTPEVFDFCDETNPVGVRYIIMEKLPGKSLCWSDTTQEQRMKVIEQLADIYIELRAHPFPMMGSLDVGSELAIGPFAKESMADFGKSGLEMLGPFSSLEGYYNAYIEFILDLIVRQEAYANRPIDAFLIHLYLQENLLAILPDASLDDGKFYLKHADEKGDQILVDDDFRITGIIDWEWAHTGPKSATFNSPIVLLPLDRFYGGHNGLGEDELAFSNLLEQKGCPDLGEIVRKGRLLHRLQFCCGYELPDWNGYKDIFMGLVRAVRDGNDSLDYETWRAEAMERYRADHRLQDLLQM</sequence>
<dbReference type="RefSeq" id="XP_056526197.1">
    <property type="nucleotide sequence ID" value="XM_056661031.1"/>
</dbReference>
<dbReference type="InterPro" id="IPR051678">
    <property type="entry name" value="AGP_Transferase"/>
</dbReference>
<dbReference type="Gene3D" id="3.90.1200.10">
    <property type="match status" value="1"/>
</dbReference>
<dbReference type="EMBL" id="JAPQKL010000001">
    <property type="protein sequence ID" value="KAJ5145723.1"/>
    <property type="molecule type" value="Genomic_DNA"/>
</dbReference>
<feature type="domain" description="Aminoglycoside phosphotransferase" evidence="1">
    <location>
        <begin position="21"/>
        <end position="238"/>
    </location>
</feature>
<comment type="caution">
    <text evidence="2">The sequence shown here is derived from an EMBL/GenBank/DDBJ whole genome shotgun (WGS) entry which is preliminary data.</text>
</comment>
<evidence type="ECO:0000313" key="3">
    <source>
        <dbReference type="Proteomes" id="UP001149079"/>
    </source>
</evidence>
<gene>
    <name evidence="2" type="ORF">N7515_000287</name>
</gene>
<reference evidence="2" key="2">
    <citation type="journal article" date="2023" name="IMA Fungus">
        <title>Comparative genomic study of the Penicillium genus elucidates a diverse pangenome and 15 lateral gene transfer events.</title>
        <authorList>
            <person name="Petersen C."/>
            <person name="Sorensen T."/>
            <person name="Nielsen M.R."/>
            <person name="Sondergaard T.E."/>
            <person name="Sorensen J.L."/>
            <person name="Fitzpatrick D.A."/>
            <person name="Frisvad J.C."/>
            <person name="Nielsen K.L."/>
        </authorList>
    </citation>
    <scope>NUCLEOTIDE SEQUENCE</scope>
    <source>
        <strain evidence="2">IBT 22155</strain>
    </source>
</reference>
<keyword evidence="3" id="KW-1185">Reference proteome</keyword>
<evidence type="ECO:0000259" key="1">
    <source>
        <dbReference type="Pfam" id="PF01636"/>
    </source>
</evidence>
<dbReference type="Pfam" id="PF01636">
    <property type="entry name" value="APH"/>
    <property type="match status" value="1"/>
</dbReference>
<organism evidence="2 3">
    <name type="scientific">Penicillium bovifimosum</name>
    <dbReference type="NCBI Taxonomy" id="126998"/>
    <lineage>
        <taxon>Eukaryota</taxon>
        <taxon>Fungi</taxon>
        <taxon>Dikarya</taxon>
        <taxon>Ascomycota</taxon>
        <taxon>Pezizomycotina</taxon>
        <taxon>Eurotiomycetes</taxon>
        <taxon>Eurotiomycetidae</taxon>
        <taxon>Eurotiales</taxon>
        <taxon>Aspergillaceae</taxon>
        <taxon>Penicillium</taxon>
    </lineage>
</organism>
<dbReference type="InterPro" id="IPR002575">
    <property type="entry name" value="Aminoglycoside_PTrfase"/>
</dbReference>
<dbReference type="Proteomes" id="UP001149079">
    <property type="component" value="Unassembled WGS sequence"/>
</dbReference>
<dbReference type="PANTHER" id="PTHR21310">
    <property type="entry name" value="AMINOGLYCOSIDE PHOSPHOTRANSFERASE-RELATED-RELATED"/>
    <property type="match status" value="1"/>
</dbReference>
<reference evidence="2" key="1">
    <citation type="submission" date="2022-11" db="EMBL/GenBank/DDBJ databases">
        <authorList>
            <person name="Petersen C."/>
        </authorList>
    </citation>
    <scope>NUCLEOTIDE SEQUENCE</scope>
    <source>
        <strain evidence="2">IBT 22155</strain>
    </source>
</reference>
<dbReference type="GeneID" id="81400201"/>
<dbReference type="PANTHER" id="PTHR21310:SF15">
    <property type="entry name" value="AMINOGLYCOSIDE PHOSPHOTRANSFERASE DOMAIN-CONTAINING PROTEIN"/>
    <property type="match status" value="1"/>
</dbReference>
<accession>A0A9W9HFF4</accession>
<name>A0A9W9HFF4_9EURO</name>
<dbReference type="InterPro" id="IPR011009">
    <property type="entry name" value="Kinase-like_dom_sf"/>
</dbReference>
<evidence type="ECO:0000313" key="2">
    <source>
        <dbReference type="EMBL" id="KAJ5145723.1"/>
    </source>
</evidence>
<dbReference type="AlphaFoldDB" id="A0A9W9HFF4"/>
<dbReference type="SUPFAM" id="SSF56112">
    <property type="entry name" value="Protein kinase-like (PK-like)"/>
    <property type="match status" value="1"/>
</dbReference>
<dbReference type="OrthoDB" id="5327538at2759"/>
<protein>
    <recommendedName>
        <fullName evidence="1">Aminoglycoside phosphotransferase domain-containing protein</fullName>
    </recommendedName>
</protein>
<proteinExistence type="predicted"/>